<gene>
    <name evidence="1" type="ORF">G2W53_009463</name>
</gene>
<dbReference type="EMBL" id="JAAIUW010000004">
    <property type="protein sequence ID" value="KAF7834604.1"/>
    <property type="molecule type" value="Genomic_DNA"/>
</dbReference>
<comment type="caution">
    <text evidence="1">The sequence shown here is derived from an EMBL/GenBank/DDBJ whole genome shotgun (WGS) entry which is preliminary data.</text>
</comment>
<reference evidence="1" key="1">
    <citation type="submission" date="2020-09" db="EMBL/GenBank/DDBJ databases">
        <title>Genome-Enabled Discovery of Anthraquinone Biosynthesis in Senna tora.</title>
        <authorList>
            <person name="Kang S.-H."/>
            <person name="Pandey R.P."/>
            <person name="Lee C.-M."/>
            <person name="Sim J.-S."/>
            <person name="Jeong J.-T."/>
            <person name="Choi B.-S."/>
            <person name="Jung M."/>
            <person name="Ginzburg D."/>
            <person name="Zhao K."/>
            <person name="Won S.Y."/>
            <person name="Oh T.-J."/>
            <person name="Yu Y."/>
            <person name="Kim N.-H."/>
            <person name="Lee O.R."/>
            <person name="Lee T.-H."/>
            <person name="Bashyal P."/>
            <person name="Kim T.-S."/>
            <person name="Lee W.-H."/>
            <person name="Kawkins C."/>
            <person name="Kim C.-K."/>
            <person name="Kim J.S."/>
            <person name="Ahn B.O."/>
            <person name="Rhee S.Y."/>
            <person name="Sohng J.K."/>
        </authorList>
    </citation>
    <scope>NUCLEOTIDE SEQUENCE</scope>
    <source>
        <tissue evidence="1">Leaf</tissue>
    </source>
</reference>
<organism evidence="1 2">
    <name type="scientific">Senna tora</name>
    <dbReference type="NCBI Taxonomy" id="362788"/>
    <lineage>
        <taxon>Eukaryota</taxon>
        <taxon>Viridiplantae</taxon>
        <taxon>Streptophyta</taxon>
        <taxon>Embryophyta</taxon>
        <taxon>Tracheophyta</taxon>
        <taxon>Spermatophyta</taxon>
        <taxon>Magnoliopsida</taxon>
        <taxon>eudicotyledons</taxon>
        <taxon>Gunneridae</taxon>
        <taxon>Pentapetalae</taxon>
        <taxon>rosids</taxon>
        <taxon>fabids</taxon>
        <taxon>Fabales</taxon>
        <taxon>Fabaceae</taxon>
        <taxon>Caesalpinioideae</taxon>
        <taxon>Cassia clade</taxon>
        <taxon>Senna</taxon>
    </lineage>
</organism>
<accession>A0A834WYH3</accession>
<proteinExistence type="predicted"/>
<keyword evidence="2" id="KW-1185">Reference proteome</keyword>
<evidence type="ECO:0000313" key="1">
    <source>
        <dbReference type="EMBL" id="KAF7834604.1"/>
    </source>
</evidence>
<dbReference type="Proteomes" id="UP000634136">
    <property type="component" value="Unassembled WGS sequence"/>
</dbReference>
<sequence>MVSETLRESMGKQILYHAYCKCSSRCP</sequence>
<protein>
    <submittedName>
        <fullName evidence="1">Uncharacterized protein</fullName>
    </submittedName>
</protein>
<name>A0A834WYH3_9FABA</name>
<evidence type="ECO:0000313" key="2">
    <source>
        <dbReference type="Proteomes" id="UP000634136"/>
    </source>
</evidence>
<dbReference type="AlphaFoldDB" id="A0A834WYH3"/>